<dbReference type="CDD" id="cd19495">
    <property type="entry name" value="Elp6"/>
    <property type="match status" value="1"/>
</dbReference>
<dbReference type="GO" id="GO:0033588">
    <property type="term" value="C:elongator holoenzyme complex"/>
    <property type="evidence" value="ECO:0007669"/>
    <property type="project" value="InterPro"/>
</dbReference>
<evidence type="ECO:0000313" key="4">
    <source>
        <dbReference type="EMBL" id="CAH1109827.1"/>
    </source>
</evidence>
<sequence>MISLGDPIASNAVLAALQIGEEDNIIAIKETPNADSNFVITHLIKKIIYEKKRLCLVNFHNTLDHYQNIGKKLGYDLLKGVDEGIVKIIQPIRDLLENIDQEDKYLQENTENIVKQLYLDIKDSLRVLKENNKSVYLIIDDLSHLHDLGVNINETLTFLHYCMNFIDDNDVSVVFNNHVSSKLDEIISNDLEYVADVHVEVSSLKTGMSQDVTGLLTIKRKSDVKQYHYKAFDRGIKTFHPGESIYHLYN</sequence>
<dbReference type="OrthoDB" id="9995306at2759"/>
<evidence type="ECO:0000256" key="2">
    <source>
        <dbReference type="ARBA" id="ARBA00008837"/>
    </source>
</evidence>
<dbReference type="EMBL" id="OV651816">
    <property type="protein sequence ID" value="CAH1109827.1"/>
    <property type="molecule type" value="Genomic_DNA"/>
</dbReference>
<dbReference type="SUPFAM" id="SSF52540">
    <property type="entry name" value="P-loop containing nucleoside triphosphate hydrolases"/>
    <property type="match status" value="1"/>
</dbReference>
<dbReference type="GO" id="GO:0002098">
    <property type="term" value="P:tRNA wobble uridine modification"/>
    <property type="evidence" value="ECO:0007669"/>
    <property type="project" value="InterPro"/>
</dbReference>
<reference evidence="4" key="1">
    <citation type="submission" date="2022-01" db="EMBL/GenBank/DDBJ databases">
        <authorList>
            <person name="King R."/>
        </authorList>
    </citation>
    <scope>NUCLEOTIDE SEQUENCE</scope>
</reference>
<dbReference type="InterPro" id="IPR018627">
    <property type="entry name" value="ELP6"/>
</dbReference>
<dbReference type="Proteomes" id="UP001153636">
    <property type="component" value="Chromosome 4"/>
</dbReference>
<evidence type="ECO:0000256" key="1">
    <source>
        <dbReference type="ARBA" id="ARBA00005043"/>
    </source>
</evidence>
<dbReference type="Gene3D" id="3.40.50.300">
    <property type="entry name" value="P-loop containing nucleotide triphosphate hydrolases"/>
    <property type="match status" value="1"/>
</dbReference>
<dbReference type="InterPro" id="IPR027417">
    <property type="entry name" value="P-loop_NTPase"/>
</dbReference>
<name>A0A9P0CUT7_9CUCU</name>
<comment type="similarity">
    <text evidence="2">Belongs to the ELP6 family.</text>
</comment>
<organism evidence="4 5">
    <name type="scientific">Psylliodes chrysocephalus</name>
    <dbReference type="NCBI Taxonomy" id="3402493"/>
    <lineage>
        <taxon>Eukaryota</taxon>
        <taxon>Metazoa</taxon>
        <taxon>Ecdysozoa</taxon>
        <taxon>Arthropoda</taxon>
        <taxon>Hexapoda</taxon>
        <taxon>Insecta</taxon>
        <taxon>Pterygota</taxon>
        <taxon>Neoptera</taxon>
        <taxon>Endopterygota</taxon>
        <taxon>Coleoptera</taxon>
        <taxon>Polyphaga</taxon>
        <taxon>Cucujiformia</taxon>
        <taxon>Chrysomeloidea</taxon>
        <taxon>Chrysomelidae</taxon>
        <taxon>Galerucinae</taxon>
        <taxon>Alticini</taxon>
        <taxon>Psylliodes</taxon>
    </lineage>
</organism>
<evidence type="ECO:0000256" key="3">
    <source>
        <dbReference type="ARBA" id="ARBA00020263"/>
    </source>
</evidence>
<comment type="pathway">
    <text evidence="1">tRNA modification; 5-methoxycarbonylmethyl-2-thiouridine-tRNA biosynthesis.</text>
</comment>
<dbReference type="PANTHER" id="PTHR16184">
    <property type="entry name" value="ELONGATOR COMPLEX PROTEIN 6"/>
    <property type="match status" value="1"/>
</dbReference>
<gene>
    <name evidence="4" type="ORF">PSYICH_LOCUS10019</name>
</gene>
<keyword evidence="5" id="KW-1185">Reference proteome</keyword>
<dbReference type="AlphaFoldDB" id="A0A9P0CUT7"/>
<dbReference type="Pfam" id="PF09807">
    <property type="entry name" value="ELP6"/>
    <property type="match status" value="1"/>
</dbReference>
<proteinExistence type="inferred from homology"/>
<protein>
    <recommendedName>
        <fullName evidence="3">Elongator complex protein 6</fullName>
    </recommendedName>
</protein>
<dbReference type="PANTHER" id="PTHR16184:SF6">
    <property type="entry name" value="ELONGATOR COMPLEX PROTEIN 6"/>
    <property type="match status" value="1"/>
</dbReference>
<evidence type="ECO:0000313" key="5">
    <source>
        <dbReference type="Proteomes" id="UP001153636"/>
    </source>
</evidence>
<accession>A0A9P0CUT7</accession>